<accession>A0A1L7NN90</accession>
<feature type="domain" description="ERCC4" evidence="3">
    <location>
        <begin position="8"/>
        <end position="88"/>
    </location>
</feature>
<dbReference type="Pfam" id="PF14520">
    <property type="entry name" value="HHH_5"/>
    <property type="match status" value="1"/>
</dbReference>
<gene>
    <name evidence="4" type="ORF">KF715C_pA4400</name>
</gene>
<dbReference type="RefSeq" id="WP_079868435.1">
    <property type="nucleotide sequence ID" value="NZ_AP015030.1"/>
</dbReference>
<protein>
    <submittedName>
        <fullName evidence="4">Putative DNA-binding protein</fullName>
    </submittedName>
</protein>
<dbReference type="Pfam" id="PF02732">
    <property type="entry name" value="ERCC4"/>
    <property type="match status" value="1"/>
</dbReference>
<feature type="compositionally biased region" description="Basic and acidic residues" evidence="1">
    <location>
        <begin position="212"/>
        <end position="221"/>
    </location>
</feature>
<evidence type="ECO:0000259" key="2">
    <source>
        <dbReference type="SMART" id="SM00278"/>
    </source>
</evidence>
<dbReference type="Gene3D" id="3.40.50.10130">
    <property type="match status" value="1"/>
</dbReference>
<feature type="region of interest" description="Disordered" evidence="1">
    <location>
        <begin position="212"/>
        <end position="235"/>
    </location>
</feature>
<dbReference type="SMART" id="SM00891">
    <property type="entry name" value="ERCC4"/>
    <property type="match status" value="1"/>
</dbReference>
<keyword evidence="4" id="KW-0238">DNA-binding</keyword>
<dbReference type="SUPFAM" id="SSF52980">
    <property type="entry name" value="Restriction endonuclease-like"/>
    <property type="match status" value="1"/>
</dbReference>
<evidence type="ECO:0000259" key="3">
    <source>
        <dbReference type="SMART" id="SM00891"/>
    </source>
</evidence>
<dbReference type="GO" id="GO:0003677">
    <property type="term" value="F:DNA binding"/>
    <property type="evidence" value="ECO:0007669"/>
    <property type="project" value="UniProtKB-KW"/>
</dbReference>
<dbReference type="AlphaFoldDB" id="A0A1L7NN90"/>
<organism evidence="4 5">
    <name type="scientific">Pseudomonas putida</name>
    <name type="common">Arthrobacter siderocapsulatus</name>
    <dbReference type="NCBI Taxonomy" id="303"/>
    <lineage>
        <taxon>Bacteria</taxon>
        <taxon>Pseudomonadati</taxon>
        <taxon>Pseudomonadota</taxon>
        <taxon>Gammaproteobacteria</taxon>
        <taxon>Pseudomonadales</taxon>
        <taxon>Pseudomonadaceae</taxon>
        <taxon>Pseudomonas</taxon>
    </lineage>
</organism>
<dbReference type="SMART" id="SM00278">
    <property type="entry name" value="HhH1"/>
    <property type="match status" value="1"/>
</dbReference>
<evidence type="ECO:0000313" key="5">
    <source>
        <dbReference type="Proteomes" id="UP000218731"/>
    </source>
</evidence>
<dbReference type="InterPro" id="IPR011335">
    <property type="entry name" value="Restrct_endonuc-II-like"/>
</dbReference>
<keyword evidence="4" id="KW-0614">Plasmid</keyword>
<evidence type="ECO:0000256" key="1">
    <source>
        <dbReference type="SAM" id="MobiDB-lite"/>
    </source>
</evidence>
<dbReference type="InterPro" id="IPR010994">
    <property type="entry name" value="RuvA_2-like"/>
</dbReference>
<proteinExistence type="predicted"/>
<reference evidence="4 5" key="1">
    <citation type="submission" date="2015-11" db="EMBL/GenBank/DDBJ databases">
        <title>Complete genome sequencing of a biphenyl-degrading bacterium, Pseudomonas putida KF715 (=NBRC110667).</title>
        <authorList>
            <person name="Suenaga H."/>
            <person name="Fujihara N."/>
            <person name="Watanabe T."/>
            <person name="Hirose J."/>
            <person name="Kimura N."/>
            <person name="Yamazoe A."/>
            <person name="Hosoyama A."/>
            <person name="Shimodaira J."/>
            <person name="Furukawa K."/>
        </authorList>
    </citation>
    <scope>NUCLEOTIDE SEQUENCE [LARGE SCALE GENOMIC DNA]</scope>
    <source>
        <strain evidence="4 5">KF715</strain>
        <plasmid evidence="5">Plasmid pkf715a dna</plasmid>
    </source>
</reference>
<dbReference type="Proteomes" id="UP000218731">
    <property type="component" value="Plasmid pKF715A"/>
</dbReference>
<evidence type="ECO:0000313" key="4">
    <source>
        <dbReference type="EMBL" id="BAW26945.1"/>
    </source>
</evidence>
<dbReference type="GO" id="GO:0006281">
    <property type="term" value="P:DNA repair"/>
    <property type="evidence" value="ECO:0007669"/>
    <property type="project" value="InterPro"/>
</dbReference>
<feature type="domain" description="Helix-hairpin-helix DNA-binding motif class 1" evidence="2">
    <location>
        <begin position="191"/>
        <end position="210"/>
    </location>
</feature>
<sequence length="235" mass="25307">MTEETIVTILADSTEAESPVLSRLKSLGAHVRLGDLEVGTHVISGETVVLRMNATEFVESILDGRLFHRAGKMSLNFPRSIFLIEGDAYSTRAAIAREAIDGALAFLVGVEGASVLYVRNPTATADLLFRLAKQAQKDLTYGMAFQRAKVSPGRQQALFTIESVFGIGPATAAKALTRFRSVYAFITASVDQLTEIPGIGPKKAERIHSSIRWQDEGDSGIHPDALNASSTDTAQ</sequence>
<dbReference type="Gene3D" id="1.10.150.20">
    <property type="entry name" value="5' to 3' exonuclease, C-terminal subdomain"/>
    <property type="match status" value="1"/>
</dbReference>
<geneLocation type="plasmid" evidence="5">
    <name>pkf715a dna</name>
</geneLocation>
<dbReference type="GO" id="GO:0004518">
    <property type="term" value="F:nuclease activity"/>
    <property type="evidence" value="ECO:0007669"/>
    <property type="project" value="InterPro"/>
</dbReference>
<dbReference type="InterPro" id="IPR006166">
    <property type="entry name" value="ERCC4_domain"/>
</dbReference>
<dbReference type="SUPFAM" id="SSF47781">
    <property type="entry name" value="RuvA domain 2-like"/>
    <property type="match status" value="1"/>
</dbReference>
<name>A0A1L7NN90_PSEPU</name>
<dbReference type="EMBL" id="AP015030">
    <property type="protein sequence ID" value="BAW26945.1"/>
    <property type="molecule type" value="Genomic_DNA"/>
</dbReference>
<dbReference type="InterPro" id="IPR003583">
    <property type="entry name" value="Hlx-hairpin-Hlx_DNA-bd_motif"/>
</dbReference>